<dbReference type="GO" id="GO:0000160">
    <property type="term" value="P:phosphorelay signal transduction system"/>
    <property type="evidence" value="ECO:0007669"/>
    <property type="project" value="InterPro"/>
</dbReference>
<dbReference type="PROSITE" id="PS50110">
    <property type="entry name" value="RESPONSE_REGULATORY"/>
    <property type="match status" value="1"/>
</dbReference>
<dbReference type="EC" id="2.7.-.-" evidence="6"/>
<dbReference type="GO" id="GO:0016740">
    <property type="term" value="F:transferase activity"/>
    <property type="evidence" value="ECO:0007669"/>
    <property type="project" value="UniProtKB-KW"/>
</dbReference>
<gene>
    <name evidence="6" type="primary">spo0F</name>
    <name evidence="6" type="ORF">DEVEQU_02815</name>
</gene>
<proteinExistence type="predicted"/>
<keyword evidence="3" id="KW-0804">Transcription</keyword>
<dbReference type="SMART" id="SM00448">
    <property type="entry name" value="REC"/>
    <property type="match status" value="1"/>
</dbReference>
<dbReference type="PANTHER" id="PTHR44591:SF3">
    <property type="entry name" value="RESPONSE REGULATORY DOMAIN-CONTAINING PROTEIN"/>
    <property type="match status" value="1"/>
</dbReference>
<dbReference type="InterPro" id="IPR001789">
    <property type="entry name" value="Sig_transdc_resp-reg_receiver"/>
</dbReference>
<name>A0A447IE14_9HYPH</name>
<accession>A0A447IE14</accession>
<protein>
    <submittedName>
        <fullName evidence="6">Sporulation initiation phosphotransferase F</fullName>
        <ecNumber evidence="6">2.7.-.-</ecNumber>
    </submittedName>
</protein>
<dbReference type="OrthoDB" id="9784719at2"/>
<dbReference type="Gene3D" id="3.40.50.2300">
    <property type="match status" value="1"/>
</dbReference>
<dbReference type="AlphaFoldDB" id="A0A447IE14"/>
<evidence type="ECO:0000313" key="6">
    <source>
        <dbReference type="EMBL" id="VDS05672.1"/>
    </source>
</evidence>
<evidence type="ECO:0000259" key="5">
    <source>
        <dbReference type="PROSITE" id="PS50110"/>
    </source>
</evidence>
<dbReference type="Proteomes" id="UP000268844">
    <property type="component" value="Unassembled WGS sequence"/>
</dbReference>
<dbReference type="InterPro" id="IPR050595">
    <property type="entry name" value="Bact_response_regulator"/>
</dbReference>
<dbReference type="SUPFAM" id="SSF52172">
    <property type="entry name" value="CheY-like"/>
    <property type="match status" value="1"/>
</dbReference>
<evidence type="ECO:0000256" key="1">
    <source>
        <dbReference type="ARBA" id="ARBA00022553"/>
    </source>
</evidence>
<dbReference type="EMBL" id="UZWD01000034">
    <property type="protein sequence ID" value="VDS05672.1"/>
    <property type="molecule type" value="Genomic_DNA"/>
</dbReference>
<dbReference type="Pfam" id="PF00072">
    <property type="entry name" value="Response_reg"/>
    <property type="match status" value="1"/>
</dbReference>
<sequence>MDAFCAMREPPACLECDRHPLELRMMRRVHAAMSTSTAFGKSILIVDDEPMIRMEIAELVAEHGYQAWEAASTAEALSILETSGDAFVGLITDVQMPGTRSGLVLANHVRFMWPHIRIIVVSGGRRPFSGELPEDSAFIAKPWRPEQIVSAMQRA</sequence>
<feature type="domain" description="Response regulatory" evidence="5">
    <location>
        <begin position="42"/>
        <end position="155"/>
    </location>
</feature>
<dbReference type="InterPro" id="IPR011006">
    <property type="entry name" value="CheY-like_superfamily"/>
</dbReference>
<keyword evidence="6" id="KW-0808">Transferase</keyword>
<feature type="modified residue" description="4-aspartylphosphate" evidence="4">
    <location>
        <position position="93"/>
    </location>
</feature>
<organism evidence="6 7">
    <name type="scientific">Devosia equisanguinis</name>
    <dbReference type="NCBI Taxonomy" id="2490941"/>
    <lineage>
        <taxon>Bacteria</taxon>
        <taxon>Pseudomonadati</taxon>
        <taxon>Pseudomonadota</taxon>
        <taxon>Alphaproteobacteria</taxon>
        <taxon>Hyphomicrobiales</taxon>
        <taxon>Devosiaceae</taxon>
        <taxon>Devosia</taxon>
    </lineage>
</organism>
<dbReference type="PANTHER" id="PTHR44591">
    <property type="entry name" value="STRESS RESPONSE REGULATOR PROTEIN 1"/>
    <property type="match status" value="1"/>
</dbReference>
<evidence type="ECO:0000256" key="3">
    <source>
        <dbReference type="ARBA" id="ARBA00023163"/>
    </source>
</evidence>
<keyword evidence="1 4" id="KW-0597">Phosphoprotein</keyword>
<reference evidence="6 7" key="1">
    <citation type="submission" date="2018-12" db="EMBL/GenBank/DDBJ databases">
        <authorList>
            <person name="Criscuolo A."/>
        </authorList>
    </citation>
    <scope>NUCLEOTIDE SEQUENCE [LARGE SCALE GENOMIC DNA]</scope>
    <source>
        <strain evidence="6">ACIP1116281</strain>
    </source>
</reference>
<evidence type="ECO:0000313" key="7">
    <source>
        <dbReference type="Proteomes" id="UP000268844"/>
    </source>
</evidence>
<keyword evidence="2" id="KW-0805">Transcription regulation</keyword>
<keyword evidence="7" id="KW-1185">Reference proteome</keyword>
<evidence type="ECO:0000256" key="4">
    <source>
        <dbReference type="PROSITE-ProRule" id="PRU00169"/>
    </source>
</evidence>
<evidence type="ECO:0000256" key="2">
    <source>
        <dbReference type="ARBA" id="ARBA00023015"/>
    </source>
</evidence>